<protein>
    <submittedName>
        <fullName evidence="11">CLUMA_CG003218, isoform A</fullName>
    </submittedName>
</protein>
<keyword evidence="8" id="KW-0175">Coiled coil</keyword>
<evidence type="ECO:0000256" key="7">
    <source>
        <dbReference type="ARBA" id="ARBA00023242"/>
    </source>
</evidence>
<dbReference type="GO" id="GO:0008380">
    <property type="term" value="P:RNA splicing"/>
    <property type="evidence" value="ECO:0007669"/>
    <property type="project" value="UniProtKB-KW"/>
</dbReference>
<feature type="compositionally biased region" description="Basic and acidic residues" evidence="9">
    <location>
        <begin position="273"/>
        <end position="285"/>
    </location>
</feature>
<comment type="subcellular location">
    <subcellularLocation>
        <location evidence="1">Nucleus</location>
    </subcellularLocation>
</comment>
<evidence type="ECO:0000256" key="2">
    <source>
        <dbReference type="ARBA" id="ARBA00010386"/>
    </source>
</evidence>
<dbReference type="STRING" id="568069.A0A1J1HPM5"/>
<dbReference type="Proteomes" id="UP000183832">
    <property type="component" value="Unassembled WGS sequence"/>
</dbReference>
<gene>
    <name evidence="11" type="primary">putative Pinin</name>
    <name evidence="11" type="ORF">CLUMA_CG003218</name>
</gene>
<evidence type="ECO:0000256" key="5">
    <source>
        <dbReference type="ARBA" id="ARBA00023163"/>
    </source>
</evidence>
<dbReference type="OrthoDB" id="330772at2759"/>
<dbReference type="InterPro" id="IPR039853">
    <property type="entry name" value="Pinin"/>
</dbReference>
<keyword evidence="6" id="KW-0508">mRNA splicing</keyword>
<evidence type="ECO:0000256" key="4">
    <source>
        <dbReference type="ARBA" id="ARBA00023015"/>
    </source>
</evidence>
<comment type="similarity">
    <text evidence="2">Belongs to the pinin family.</text>
</comment>
<feature type="coiled-coil region" evidence="8">
    <location>
        <begin position="173"/>
        <end position="200"/>
    </location>
</feature>
<feature type="domain" description="Pinin/SDK/MemA protein" evidence="10">
    <location>
        <begin position="123"/>
        <end position="242"/>
    </location>
</feature>
<evidence type="ECO:0000256" key="6">
    <source>
        <dbReference type="ARBA" id="ARBA00023187"/>
    </source>
</evidence>
<evidence type="ECO:0000256" key="1">
    <source>
        <dbReference type="ARBA" id="ARBA00004123"/>
    </source>
</evidence>
<feature type="region of interest" description="Disordered" evidence="9">
    <location>
        <begin position="273"/>
        <end position="346"/>
    </location>
</feature>
<reference evidence="11 12" key="1">
    <citation type="submission" date="2015-04" db="EMBL/GenBank/DDBJ databases">
        <authorList>
            <person name="Syromyatnikov M.Y."/>
            <person name="Popov V.N."/>
        </authorList>
    </citation>
    <scope>NUCLEOTIDE SEQUENCE [LARGE SCALE GENOMIC DNA]</scope>
</reference>
<proteinExistence type="inferred from homology"/>
<keyword evidence="3" id="KW-0507">mRNA processing</keyword>
<feature type="compositionally biased region" description="Low complexity" evidence="9">
    <location>
        <begin position="289"/>
        <end position="300"/>
    </location>
</feature>
<feature type="coiled-coil region" evidence="8">
    <location>
        <begin position="237"/>
        <end position="272"/>
    </location>
</feature>
<keyword evidence="7" id="KW-0539">Nucleus</keyword>
<name>A0A1J1HPM5_9DIPT</name>
<dbReference type="AlphaFoldDB" id="A0A1J1HPM5"/>
<evidence type="ECO:0000256" key="9">
    <source>
        <dbReference type="SAM" id="MobiDB-lite"/>
    </source>
</evidence>
<dbReference type="GO" id="GO:0006397">
    <property type="term" value="P:mRNA processing"/>
    <property type="evidence" value="ECO:0007669"/>
    <property type="project" value="UniProtKB-KW"/>
</dbReference>
<accession>A0A1J1HPM5</accession>
<evidence type="ECO:0000259" key="10">
    <source>
        <dbReference type="Pfam" id="PF04696"/>
    </source>
</evidence>
<dbReference type="EMBL" id="CVRI01000012">
    <property type="protein sequence ID" value="CRK89482.1"/>
    <property type="molecule type" value="Genomic_DNA"/>
</dbReference>
<evidence type="ECO:0000313" key="11">
    <source>
        <dbReference type="EMBL" id="CRK89482.1"/>
    </source>
</evidence>
<keyword evidence="5" id="KW-0804">Transcription</keyword>
<keyword evidence="12" id="KW-1185">Reference proteome</keyword>
<dbReference type="PANTHER" id="PTHR12707:SF0">
    <property type="entry name" value="PININ"/>
    <property type="match status" value="1"/>
</dbReference>
<keyword evidence="4" id="KW-0805">Transcription regulation</keyword>
<evidence type="ECO:0000256" key="8">
    <source>
        <dbReference type="SAM" id="Coils"/>
    </source>
</evidence>
<organism evidence="11 12">
    <name type="scientific">Clunio marinus</name>
    <dbReference type="NCBI Taxonomy" id="568069"/>
    <lineage>
        <taxon>Eukaryota</taxon>
        <taxon>Metazoa</taxon>
        <taxon>Ecdysozoa</taxon>
        <taxon>Arthropoda</taxon>
        <taxon>Hexapoda</taxon>
        <taxon>Insecta</taxon>
        <taxon>Pterygota</taxon>
        <taxon>Neoptera</taxon>
        <taxon>Endopterygota</taxon>
        <taxon>Diptera</taxon>
        <taxon>Nematocera</taxon>
        <taxon>Chironomoidea</taxon>
        <taxon>Chironomidae</taxon>
        <taxon>Clunio</taxon>
    </lineage>
</organism>
<dbReference type="Pfam" id="PF04696">
    <property type="entry name" value="Pinin_SDK_memA"/>
    <property type="match status" value="1"/>
</dbReference>
<evidence type="ECO:0000313" key="12">
    <source>
        <dbReference type="Proteomes" id="UP000183832"/>
    </source>
</evidence>
<feature type="coiled-coil region" evidence="8">
    <location>
        <begin position="9"/>
        <end position="36"/>
    </location>
</feature>
<feature type="compositionally biased region" description="Basic and acidic residues" evidence="9">
    <location>
        <begin position="304"/>
        <end position="335"/>
    </location>
</feature>
<sequence>MSMRIIQNFTSLEKELETAKTNLKDLNENIKRIYGKQDNFSDKKRTTGSFDAGKNRNDLKVQRNFEPPFAKRRSDTFSRLGVKEDDDDDFPKPKISSRVISKEHPPVTRENALAMQSKNTDLARNKRMFGSLLGTLQKFRSEEDRGVLEKRAKIEMKIEQQQMMVKEQIKHEKDTLIADRRRKQLEIKSLELKMIKLRNLKTWEEHKQSLFKFIGTKSKPQIFYLPKVFTPKTDELLKQTQEELQKTIDQRRRDVEKEIQDIEERLENDLQALKDGKLKKSHDAESETSETNDTNNFSDNENNDAMKDVVKKDEDNSIGDGDRKRKRSISPEKTLRSQVVVKKRNH</sequence>
<dbReference type="GO" id="GO:0071013">
    <property type="term" value="C:catalytic step 2 spliceosome"/>
    <property type="evidence" value="ECO:0007669"/>
    <property type="project" value="TreeGrafter"/>
</dbReference>
<dbReference type="PANTHER" id="PTHR12707">
    <property type="entry name" value="PINN"/>
    <property type="match status" value="1"/>
</dbReference>
<dbReference type="InterPro" id="IPR006786">
    <property type="entry name" value="Pinin_SDK_MemA"/>
</dbReference>
<evidence type="ECO:0000256" key="3">
    <source>
        <dbReference type="ARBA" id="ARBA00022664"/>
    </source>
</evidence>